<proteinExistence type="predicted"/>
<sequence>MRLPLSPSRSNVCWFSPTTRKSVKEQMPLSSLYSRA</sequence>
<organism evidence="1">
    <name type="scientific">Rhizophora mucronata</name>
    <name type="common">Asiatic mangrove</name>
    <dbReference type="NCBI Taxonomy" id="61149"/>
    <lineage>
        <taxon>Eukaryota</taxon>
        <taxon>Viridiplantae</taxon>
        <taxon>Streptophyta</taxon>
        <taxon>Embryophyta</taxon>
        <taxon>Tracheophyta</taxon>
        <taxon>Spermatophyta</taxon>
        <taxon>Magnoliopsida</taxon>
        <taxon>eudicotyledons</taxon>
        <taxon>Gunneridae</taxon>
        <taxon>Pentapetalae</taxon>
        <taxon>rosids</taxon>
        <taxon>fabids</taxon>
        <taxon>Malpighiales</taxon>
        <taxon>Rhizophoraceae</taxon>
        <taxon>Rhizophora</taxon>
    </lineage>
</organism>
<evidence type="ECO:0000313" key="1">
    <source>
        <dbReference type="EMBL" id="MBW82210.1"/>
    </source>
</evidence>
<accession>A0A2P2ILU2</accession>
<protein>
    <submittedName>
        <fullName evidence="1">Uncharacterized protein</fullName>
    </submittedName>
</protein>
<reference evidence="1" key="1">
    <citation type="submission" date="2018-02" db="EMBL/GenBank/DDBJ databases">
        <title>Rhizophora mucronata_Transcriptome.</title>
        <authorList>
            <person name="Meera S.P."/>
            <person name="Sreeshan A."/>
            <person name="Augustine A."/>
        </authorList>
    </citation>
    <scope>NUCLEOTIDE SEQUENCE</scope>
    <source>
        <tissue evidence="1">Leaf</tissue>
    </source>
</reference>
<dbReference type="AlphaFoldDB" id="A0A2P2ILU2"/>
<dbReference type="EMBL" id="GGEC01001727">
    <property type="protein sequence ID" value="MBW82210.1"/>
    <property type="molecule type" value="Transcribed_RNA"/>
</dbReference>
<name>A0A2P2ILU2_RHIMU</name>